<dbReference type="Proteomes" id="UP000299211">
    <property type="component" value="Unassembled WGS sequence"/>
</dbReference>
<dbReference type="Gene3D" id="3.30.470.20">
    <property type="entry name" value="ATP-grasp fold, B domain"/>
    <property type="match status" value="1"/>
</dbReference>
<accession>A0A4D4N6Z5</accession>
<name>A0A4D4N6Z5_STRAX</name>
<evidence type="ECO:0008006" key="3">
    <source>
        <dbReference type="Google" id="ProtNLM"/>
    </source>
</evidence>
<comment type="caution">
    <text evidence="1">The sequence shown here is derived from an EMBL/GenBank/DDBJ whole genome shotgun (WGS) entry which is preliminary data.</text>
</comment>
<reference evidence="1 2" key="1">
    <citation type="submission" date="2019-04" db="EMBL/GenBank/DDBJ databases">
        <title>Draft genome sequences of Streptomyces avermitilis ATCC 31267.</title>
        <authorList>
            <person name="Komaki H."/>
            <person name="Tamura T."/>
            <person name="Hosoyama A."/>
        </authorList>
    </citation>
    <scope>NUCLEOTIDE SEQUENCE [LARGE SCALE GENOMIC DNA]</scope>
    <source>
        <strain evidence="1 2">ATCC 31267</strain>
    </source>
</reference>
<dbReference type="EMBL" id="BJHY01000002">
    <property type="protein sequence ID" value="GDY80378.1"/>
    <property type="molecule type" value="Genomic_DNA"/>
</dbReference>
<dbReference type="SUPFAM" id="SSF56059">
    <property type="entry name" value="Glutathione synthetase ATP-binding domain-like"/>
    <property type="match status" value="1"/>
</dbReference>
<evidence type="ECO:0000313" key="2">
    <source>
        <dbReference type="Proteomes" id="UP000299211"/>
    </source>
</evidence>
<evidence type="ECO:0000313" key="1">
    <source>
        <dbReference type="EMBL" id="GDY80378.1"/>
    </source>
</evidence>
<sequence>MFVESGHHWSLRPRAPGFAGERLFQQRVSKSADIRLTAVGDHLTAVRIDGSPGIDWRRHYEALTYTPVPVPPEITKGVRAYLDAFGLVFGAFDFGLGTDGRWHWYECNPNGQWAWFPDNITAPITNALADRLQHPQGTFQSCCQAALVTGGEV</sequence>
<proteinExistence type="predicted"/>
<gene>
    <name evidence="1" type="ORF">SAV31267_098630</name>
</gene>
<dbReference type="AlphaFoldDB" id="A0A4D4N6Z5"/>
<organism evidence="1 2">
    <name type="scientific">Streptomyces avermitilis</name>
    <dbReference type="NCBI Taxonomy" id="33903"/>
    <lineage>
        <taxon>Bacteria</taxon>
        <taxon>Bacillati</taxon>
        <taxon>Actinomycetota</taxon>
        <taxon>Actinomycetes</taxon>
        <taxon>Kitasatosporales</taxon>
        <taxon>Streptomycetaceae</taxon>
        <taxon>Streptomyces</taxon>
    </lineage>
</organism>
<protein>
    <recommendedName>
        <fullName evidence="3">ATP-grasp domain-containing protein</fullName>
    </recommendedName>
</protein>